<dbReference type="InterPro" id="IPR029062">
    <property type="entry name" value="Class_I_gatase-like"/>
</dbReference>
<reference evidence="4 5" key="1">
    <citation type="submission" date="2016-06" db="EMBL/GenBank/DDBJ databases">
        <title>Genome sequencing of Cryobacterium arcticum PAMC 27867.</title>
        <authorList>
            <person name="Lee J."/>
            <person name="Kim O.-S."/>
        </authorList>
    </citation>
    <scope>NUCLEOTIDE SEQUENCE [LARGE SCALE GENOMIC DNA]</scope>
    <source>
        <strain evidence="4 5">PAMC 27867</strain>
    </source>
</reference>
<dbReference type="InterPro" id="IPR052158">
    <property type="entry name" value="INH-QAR"/>
</dbReference>
<dbReference type="PANTHER" id="PTHR43130:SF3">
    <property type="entry name" value="HTH-TYPE TRANSCRIPTIONAL REGULATOR RV1931C"/>
    <property type="match status" value="1"/>
</dbReference>
<dbReference type="Gene3D" id="3.40.50.880">
    <property type="match status" value="1"/>
</dbReference>
<dbReference type="Pfam" id="PF01965">
    <property type="entry name" value="DJ-1_PfpI"/>
    <property type="match status" value="1"/>
</dbReference>
<dbReference type="PANTHER" id="PTHR43130">
    <property type="entry name" value="ARAC-FAMILY TRANSCRIPTIONAL REGULATOR"/>
    <property type="match status" value="1"/>
</dbReference>
<protein>
    <submittedName>
        <fullName evidence="4">AraC family transcriptional regulator</fullName>
    </submittedName>
</protein>
<dbReference type="SUPFAM" id="SSF52317">
    <property type="entry name" value="Class I glutamine amidotransferase-like"/>
    <property type="match status" value="1"/>
</dbReference>
<dbReference type="EMBL" id="CP016282">
    <property type="protein sequence ID" value="ANP71615.1"/>
    <property type="molecule type" value="Genomic_DNA"/>
</dbReference>
<dbReference type="KEGG" id="cart:PA27867_0646"/>
<evidence type="ECO:0000259" key="3">
    <source>
        <dbReference type="PROSITE" id="PS01124"/>
    </source>
</evidence>
<dbReference type="Pfam" id="PF12833">
    <property type="entry name" value="HTH_18"/>
    <property type="match status" value="1"/>
</dbReference>
<dbReference type="OrthoDB" id="3194870at2"/>
<dbReference type="GO" id="GO:0043565">
    <property type="term" value="F:sequence-specific DNA binding"/>
    <property type="evidence" value="ECO:0007669"/>
    <property type="project" value="InterPro"/>
</dbReference>
<dbReference type="AlphaFoldDB" id="A0A1B1BGA2"/>
<evidence type="ECO:0000313" key="5">
    <source>
        <dbReference type="Proteomes" id="UP000092582"/>
    </source>
</evidence>
<dbReference type="PROSITE" id="PS01124">
    <property type="entry name" value="HTH_ARAC_FAMILY_2"/>
    <property type="match status" value="1"/>
</dbReference>
<dbReference type="InterPro" id="IPR002818">
    <property type="entry name" value="DJ-1/PfpI"/>
</dbReference>
<dbReference type="InterPro" id="IPR018060">
    <property type="entry name" value="HTH_AraC"/>
</dbReference>
<evidence type="ECO:0000256" key="1">
    <source>
        <dbReference type="ARBA" id="ARBA00023015"/>
    </source>
</evidence>
<dbReference type="Proteomes" id="UP000092582">
    <property type="component" value="Chromosome 1"/>
</dbReference>
<keyword evidence="5" id="KW-1185">Reference proteome</keyword>
<dbReference type="Gene3D" id="1.10.10.60">
    <property type="entry name" value="Homeodomain-like"/>
    <property type="match status" value="1"/>
</dbReference>
<evidence type="ECO:0000256" key="2">
    <source>
        <dbReference type="ARBA" id="ARBA00023163"/>
    </source>
</evidence>
<evidence type="ECO:0000313" key="4">
    <source>
        <dbReference type="EMBL" id="ANP71615.1"/>
    </source>
</evidence>
<name>A0A1B1BGA2_9MICO</name>
<sequence length="343" mass="37012">MLKKIVCVAIPGMAPFEFGVICEVFGIDRSAHNGPVFDFEVVTAVPGALRTKLGFDIVVHQGLDAAADADLIAIPAYEAGTEIHPDVLRVVREAEARGAWVLSVCSGAFILGAAGILDGRRSTTHWMYADALAAAYPNTTVDPDVLFVDDNRVVTGAGTAAGIDAALHVVRRELGATAANVIARRMVVPPQRDGGQSQFIQTPVAERCSDSFAEIIGWMMQTLDQDLTVDQLARRALMSPRTFARRFRAELGTTPTAWLNRQRLMLAQQLLEETDDTLDSIAAQTGFGAAAVMRHHFVRTLQTTPTAYRRTFGIPRPAPDYAVVARKTSPEPAKVTVLSSGVM</sequence>
<feature type="domain" description="HTH araC/xylS-type" evidence="3">
    <location>
        <begin position="213"/>
        <end position="311"/>
    </location>
</feature>
<dbReference type="GO" id="GO:0003700">
    <property type="term" value="F:DNA-binding transcription factor activity"/>
    <property type="evidence" value="ECO:0007669"/>
    <property type="project" value="InterPro"/>
</dbReference>
<dbReference type="STRING" id="670052.PA27867_0646"/>
<dbReference type="SMART" id="SM00342">
    <property type="entry name" value="HTH_ARAC"/>
    <property type="match status" value="1"/>
</dbReference>
<dbReference type="RefSeq" id="WP_066593122.1">
    <property type="nucleotide sequence ID" value="NZ_CP016282.1"/>
</dbReference>
<proteinExistence type="predicted"/>
<keyword evidence="2" id="KW-0804">Transcription</keyword>
<organism evidence="4 5">
    <name type="scientific">Cryobacterium arcticum</name>
    <dbReference type="NCBI Taxonomy" id="670052"/>
    <lineage>
        <taxon>Bacteria</taxon>
        <taxon>Bacillati</taxon>
        <taxon>Actinomycetota</taxon>
        <taxon>Actinomycetes</taxon>
        <taxon>Micrococcales</taxon>
        <taxon>Microbacteriaceae</taxon>
        <taxon>Cryobacterium</taxon>
    </lineage>
</organism>
<dbReference type="InterPro" id="IPR009057">
    <property type="entry name" value="Homeodomain-like_sf"/>
</dbReference>
<dbReference type="SUPFAM" id="SSF46689">
    <property type="entry name" value="Homeodomain-like"/>
    <property type="match status" value="2"/>
</dbReference>
<accession>A0A1B1BGA2</accession>
<keyword evidence="1" id="KW-0805">Transcription regulation</keyword>
<dbReference type="CDD" id="cd03137">
    <property type="entry name" value="GATase1_AraC_1"/>
    <property type="match status" value="1"/>
</dbReference>
<gene>
    <name evidence="4" type="ORF">PA27867_0646</name>
</gene>